<comment type="caution">
    <text evidence="2">The sequence shown here is derived from an EMBL/GenBank/DDBJ whole genome shotgun (WGS) entry which is preliminary data.</text>
</comment>
<evidence type="ECO:0000313" key="2">
    <source>
        <dbReference type="EMBL" id="CAE6428975.1"/>
    </source>
</evidence>
<feature type="region of interest" description="Disordered" evidence="1">
    <location>
        <begin position="363"/>
        <end position="386"/>
    </location>
</feature>
<feature type="region of interest" description="Disordered" evidence="1">
    <location>
        <begin position="721"/>
        <end position="746"/>
    </location>
</feature>
<reference evidence="2" key="1">
    <citation type="submission" date="2021-01" db="EMBL/GenBank/DDBJ databases">
        <authorList>
            <person name="Kaushik A."/>
        </authorList>
    </citation>
    <scope>NUCLEOTIDE SEQUENCE</scope>
    <source>
        <strain evidence="2">AG2-2IIIB</strain>
    </source>
</reference>
<dbReference type="Proteomes" id="UP000663843">
    <property type="component" value="Unassembled WGS sequence"/>
</dbReference>
<feature type="compositionally biased region" description="Polar residues" evidence="1">
    <location>
        <begin position="426"/>
        <end position="457"/>
    </location>
</feature>
<feature type="compositionally biased region" description="Polar residues" evidence="1">
    <location>
        <begin position="509"/>
        <end position="525"/>
    </location>
</feature>
<accession>A0A8H3AJG9</accession>
<gene>
    <name evidence="2" type="ORF">RDB_LOCUS61965</name>
</gene>
<feature type="region of interest" description="Disordered" evidence="1">
    <location>
        <begin position="410"/>
        <end position="575"/>
    </location>
</feature>
<evidence type="ECO:0000256" key="1">
    <source>
        <dbReference type="SAM" id="MobiDB-lite"/>
    </source>
</evidence>
<feature type="compositionally biased region" description="Basic residues" evidence="1">
    <location>
        <begin position="735"/>
        <end position="746"/>
    </location>
</feature>
<evidence type="ECO:0000313" key="3">
    <source>
        <dbReference type="Proteomes" id="UP000663843"/>
    </source>
</evidence>
<proteinExistence type="predicted"/>
<protein>
    <submittedName>
        <fullName evidence="2">Uncharacterized protein</fullName>
    </submittedName>
</protein>
<sequence length="746" mass="81169">MSLDTNGQIVVQRKDFKFYIEREYQRTRCRNQHVARTITGFVFTRNGQNISPSYNHSTDEYWKGVKLEGYVSSLSGESRNHVMAGWWNFEAQDLHVEYMEIDGIVGLFQETDHVWRYGKEPILWAHSKKGFAYALQHPHESYVGEWESTVESWSANHGNVSPAFQELTVPYEKPSWWPAGQDFDRLRQYIRDRIARATATSSTAKSKKISSRSKNQVRRRGQGKKKTRRKGSKITPPSNIDYAGESKRAESEEAIDSEGETDHESEPVGSANCLVGTQIPATEETGTGSGEGRGESKRYKEGRSQLEEGAGVGTEEEKGDVEMVGGEVSRPNRMAKTNALDAISAPYSCATKRKRGDMVQDTIRRDGQGDFNPTPSDSRAIPKGPESRLLQLPRSIGQVNWKECRISAVQTARDHSTKAIEKQPSNKRSTTNTSTGNQPVEIQSSPGETVNTQSFGNPTRVEEDVGAIGAVSSTEPFNSESHTASRPNTPPITPAMEDVRYPQRPPATPSQSDECAQTVFGSAPSTGGGYDGDASKSSQENPSVSAGGPGSQSITSNVPDVGPGTRASNTAGRTAATRNKLYEQIASMRKVRGALDQNFFASPFSREDNALPPHLRDISSDSMSVIPTQHIRSAPTPVATIAVAAALPSALPVLRPLPLLPEAFAVAKAPRPPVPCILEGSATSVVPSMGTVPSGTNLPLGFAVASSPLTNPSVLSHLMQQTDFEGQPRPQPQHRNARGRNLHPPS</sequence>
<feature type="compositionally biased region" description="Polar residues" evidence="1">
    <location>
        <begin position="471"/>
        <end position="487"/>
    </location>
</feature>
<feature type="compositionally biased region" description="Polar residues" evidence="1">
    <location>
        <begin position="535"/>
        <end position="544"/>
    </location>
</feature>
<organism evidence="2 3">
    <name type="scientific">Rhizoctonia solani</name>
    <dbReference type="NCBI Taxonomy" id="456999"/>
    <lineage>
        <taxon>Eukaryota</taxon>
        <taxon>Fungi</taxon>
        <taxon>Dikarya</taxon>
        <taxon>Basidiomycota</taxon>
        <taxon>Agaricomycotina</taxon>
        <taxon>Agaricomycetes</taxon>
        <taxon>Cantharellales</taxon>
        <taxon>Ceratobasidiaceae</taxon>
        <taxon>Rhizoctonia</taxon>
    </lineage>
</organism>
<feature type="region of interest" description="Disordered" evidence="1">
    <location>
        <begin position="197"/>
        <end position="320"/>
    </location>
</feature>
<feature type="compositionally biased region" description="Basic and acidic residues" evidence="1">
    <location>
        <begin position="412"/>
        <end position="421"/>
    </location>
</feature>
<feature type="compositionally biased region" description="Basic and acidic residues" evidence="1">
    <location>
        <begin position="292"/>
        <end position="306"/>
    </location>
</feature>
<feature type="compositionally biased region" description="Basic residues" evidence="1">
    <location>
        <begin position="205"/>
        <end position="232"/>
    </location>
</feature>
<dbReference type="EMBL" id="CAJMWT010002004">
    <property type="protein sequence ID" value="CAE6428975.1"/>
    <property type="molecule type" value="Genomic_DNA"/>
</dbReference>
<dbReference type="AlphaFoldDB" id="A0A8H3AJG9"/>
<name>A0A8H3AJG9_9AGAM</name>